<reference evidence="4" key="1">
    <citation type="submission" date="2019-08" db="EMBL/GenBank/DDBJ databases">
        <authorList>
            <person name="Kucharzyk K."/>
            <person name="Murdoch R.W."/>
            <person name="Higgins S."/>
            <person name="Loffler F."/>
        </authorList>
    </citation>
    <scope>NUCLEOTIDE SEQUENCE</scope>
</reference>
<proteinExistence type="predicted"/>
<dbReference type="Gene3D" id="1.10.443.10">
    <property type="entry name" value="Intergrase catalytic core"/>
    <property type="match status" value="1"/>
</dbReference>
<dbReference type="GO" id="GO:0003677">
    <property type="term" value="F:DNA binding"/>
    <property type="evidence" value="ECO:0007669"/>
    <property type="project" value="UniProtKB-KW"/>
</dbReference>
<dbReference type="InterPro" id="IPR010998">
    <property type="entry name" value="Integrase_recombinase_N"/>
</dbReference>
<dbReference type="Pfam" id="PF00589">
    <property type="entry name" value="Phage_integrase"/>
    <property type="match status" value="1"/>
</dbReference>
<organism evidence="4">
    <name type="scientific">bioreactor metagenome</name>
    <dbReference type="NCBI Taxonomy" id="1076179"/>
    <lineage>
        <taxon>unclassified sequences</taxon>
        <taxon>metagenomes</taxon>
        <taxon>ecological metagenomes</taxon>
    </lineage>
</organism>
<evidence type="ECO:0000256" key="2">
    <source>
        <dbReference type="ARBA" id="ARBA00023172"/>
    </source>
</evidence>
<dbReference type="InterPro" id="IPR013762">
    <property type="entry name" value="Integrase-like_cat_sf"/>
</dbReference>
<evidence type="ECO:0000259" key="3">
    <source>
        <dbReference type="PROSITE" id="PS51898"/>
    </source>
</evidence>
<feature type="domain" description="Tyr recombinase" evidence="3">
    <location>
        <begin position="46"/>
        <end position="107"/>
    </location>
</feature>
<protein>
    <recommendedName>
        <fullName evidence="3">Tyr recombinase domain-containing protein</fullName>
    </recommendedName>
</protein>
<evidence type="ECO:0000313" key="4">
    <source>
        <dbReference type="EMBL" id="MPN36262.1"/>
    </source>
</evidence>
<dbReference type="PROSITE" id="PS51898">
    <property type="entry name" value="TYR_RECOMBINASE"/>
    <property type="match status" value="1"/>
</dbReference>
<dbReference type="InterPro" id="IPR011010">
    <property type="entry name" value="DNA_brk_join_enz"/>
</dbReference>
<comment type="caution">
    <text evidence="4">The sequence shown here is derived from an EMBL/GenBank/DDBJ whole genome shotgun (WGS) entry which is preliminary data.</text>
</comment>
<sequence length="107" mass="12602">MAKKDYAQRTVRTRMNVLNMIMVYAMCEGYIDTNPCDLVKIPKGLKKTKRELPEQDQINRVKNGLDCHFGLFAYFLLYTGLRRGEALAIEWKDIDFKNNLINVVWQR</sequence>
<keyword evidence="2" id="KW-0233">DNA recombination</keyword>
<dbReference type="AlphaFoldDB" id="A0A645HD14"/>
<keyword evidence="1" id="KW-0238">DNA-binding</keyword>
<dbReference type="EMBL" id="VSSQ01090301">
    <property type="protein sequence ID" value="MPN36262.1"/>
    <property type="molecule type" value="Genomic_DNA"/>
</dbReference>
<name>A0A645HD14_9ZZZZ</name>
<dbReference type="GO" id="GO:0006310">
    <property type="term" value="P:DNA recombination"/>
    <property type="evidence" value="ECO:0007669"/>
    <property type="project" value="UniProtKB-KW"/>
</dbReference>
<evidence type="ECO:0000256" key="1">
    <source>
        <dbReference type="ARBA" id="ARBA00023125"/>
    </source>
</evidence>
<dbReference type="InterPro" id="IPR002104">
    <property type="entry name" value="Integrase_catalytic"/>
</dbReference>
<accession>A0A645HD14</accession>
<dbReference type="GO" id="GO:0015074">
    <property type="term" value="P:DNA integration"/>
    <property type="evidence" value="ECO:0007669"/>
    <property type="project" value="InterPro"/>
</dbReference>
<dbReference type="SUPFAM" id="SSF56349">
    <property type="entry name" value="DNA breaking-rejoining enzymes"/>
    <property type="match status" value="1"/>
</dbReference>
<gene>
    <name evidence="4" type="ORF">SDC9_183771</name>
</gene>
<dbReference type="Gene3D" id="1.10.150.130">
    <property type="match status" value="1"/>
</dbReference>